<comment type="caution">
    <text evidence="7">Lacks conserved residue(s) required for the propagation of feature annotation.</text>
</comment>
<feature type="binding site" evidence="7">
    <location>
        <position position="136"/>
    </location>
    <ligand>
        <name>substrate</name>
    </ligand>
</feature>
<evidence type="ECO:0000313" key="9">
    <source>
        <dbReference type="EMBL" id="KTD11054.1"/>
    </source>
</evidence>
<dbReference type="OrthoDB" id="9800332at2"/>
<dbReference type="PRINTS" id="PR01100">
    <property type="entry name" value="SHIKIMTKNASE"/>
</dbReference>
<keyword evidence="11" id="KW-1185">Reference proteome</keyword>
<comment type="similarity">
    <text evidence="7">Belongs to the shikimate kinase family.</text>
</comment>
<keyword evidence="7" id="KW-0460">Magnesium</keyword>
<dbReference type="Gene3D" id="3.40.50.300">
    <property type="entry name" value="P-loop containing nucleotide triphosphate hydrolases"/>
    <property type="match status" value="1"/>
</dbReference>
<comment type="subcellular location">
    <subcellularLocation>
        <location evidence="7">Cytoplasm</location>
    </subcellularLocation>
</comment>
<dbReference type="GO" id="GO:0005829">
    <property type="term" value="C:cytosol"/>
    <property type="evidence" value="ECO:0007669"/>
    <property type="project" value="TreeGrafter"/>
</dbReference>
<evidence type="ECO:0000256" key="6">
    <source>
        <dbReference type="ARBA" id="ARBA00023141"/>
    </source>
</evidence>
<dbReference type="Pfam" id="PF01202">
    <property type="entry name" value="SKI"/>
    <property type="match status" value="1"/>
</dbReference>
<comment type="function">
    <text evidence="7">Catalyzes the specific phosphorylation of the 3-hydroxyl group of shikimic acid using ATP as a cosubstrate.</text>
</comment>
<dbReference type="Gene3D" id="1.10.10.10">
    <property type="entry name" value="Winged helix-like DNA-binding domain superfamily/Winged helix DNA-binding domain"/>
    <property type="match status" value="1"/>
</dbReference>
<evidence type="ECO:0000313" key="12">
    <source>
        <dbReference type="Proteomes" id="UP000254476"/>
    </source>
</evidence>
<comment type="cofactor">
    <cofactor evidence="7">
        <name>Mg(2+)</name>
        <dbReference type="ChEBI" id="CHEBI:18420"/>
    </cofactor>
    <text evidence="7">Binds 1 Mg(2+) ion per subunit.</text>
</comment>
<comment type="catalytic activity">
    <reaction evidence="7">
        <text>shikimate + ATP = 3-phosphoshikimate + ADP + H(+)</text>
        <dbReference type="Rhea" id="RHEA:13121"/>
        <dbReference type="ChEBI" id="CHEBI:15378"/>
        <dbReference type="ChEBI" id="CHEBI:30616"/>
        <dbReference type="ChEBI" id="CHEBI:36208"/>
        <dbReference type="ChEBI" id="CHEBI:145989"/>
        <dbReference type="ChEBI" id="CHEBI:456216"/>
        <dbReference type="EC" id="2.7.1.71"/>
    </reaction>
</comment>
<keyword evidence="3 7" id="KW-0547">Nucleotide-binding</keyword>
<evidence type="ECO:0000313" key="11">
    <source>
        <dbReference type="Proteomes" id="UP000054691"/>
    </source>
</evidence>
<dbReference type="PANTHER" id="PTHR21087">
    <property type="entry name" value="SHIKIMATE KINASE"/>
    <property type="match status" value="1"/>
</dbReference>
<evidence type="ECO:0000256" key="3">
    <source>
        <dbReference type="ARBA" id="ARBA00022741"/>
    </source>
</evidence>
<proteinExistence type="inferred from homology"/>
<keyword evidence="2 7" id="KW-0808">Transferase</keyword>
<accession>A0A378J9Z4</accession>
<dbReference type="EC" id="2.7.1.71" evidence="7"/>
<dbReference type="GO" id="GO:0005524">
    <property type="term" value="F:ATP binding"/>
    <property type="evidence" value="ECO:0007669"/>
    <property type="project" value="UniProtKB-UniRule"/>
</dbReference>
<dbReference type="AlphaFoldDB" id="A0A378J9Z4"/>
<feature type="domain" description="HTH luxR-type" evidence="8">
    <location>
        <begin position="190"/>
        <end position="255"/>
    </location>
</feature>
<dbReference type="GO" id="GO:0009073">
    <property type="term" value="P:aromatic amino acid family biosynthetic process"/>
    <property type="evidence" value="ECO:0007669"/>
    <property type="project" value="UniProtKB-KW"/>
</dbReference>
<sequence>MNEVKRIYVLGHPAAGKAFFSKSLADKLDYQFIDADMGFEHRIGLPIKEILGQAGLEQYERIQDKIYDTLSKQSGIVVGLDCYIGNTPKVHEYLSKACVVFLKTTIETQVRRSGIREPLIADQNYEDLFKTLHEDRDDYYNEISDVVLPADDGDVDRHIDMVIEYLKQNELNPVKSTGLTDKELIYFKYNTDIPVRISEQQAICLKYLSKGNTAKEIAREMDISYRTVEVYIAQLKEKLECDSSKELMSIYLSNH</sequence>
<dbReference type="Proteomes" id="UP000054691">
    <property type="component" value="Unassembled WGS sequence"/>
</dbReference>
<dbReference type="SMART" id="SM00421">
    <property type="entry name" value="HTH_LUXR"/>
    <property type="match status" value="1"/>
</dbReference>
<dbReference type="STRING" id="45066.Lgra_2020"/>
<comment type="pathway">
    <text evidence="7">Metabolic intermediate biosynthesis; chorismate biosynthesis; chorismate from D-erythrose 4-phosphate and phosphoenolpyruvate: step 5/7.</text>
</comment>
<comment type="subunit">
    <text evidence="7">Monomer.</text>
</comment>
<evidence type="ECO:0000256" key="2">
    <source>
        <dbReference type="ARBA" id="ARBA00022679"/>
    </source>
</evidence>
<dbReference type="GO" id="GO:0009423">
    <property type="term" value="P:chorismate biosynthetic process"/>
    <property type="evidence" value="ECO:0007669"/>
    <property type="project" value="UniProtKB-UniRule"/>
</dbReference>
<dbReference type="GO" id="GO:0004765">
    <property type="term" value="F:shikimate kinase activity"/>
    <property type="evidence" value="ECO:0007669"/>
    <property type="project" value="UniProtKB-UniRule"/>
</dbReference>
<dbReference type="SUPFAM" id="SSF46894">
    <property type="entry name" value="C-terminal effector domain of the bipartite response regulators"/>
    <property type="match status" value="1"/>
</dbReference>
<name>A0A378J9Z4_9GAMM</name>
<dbReference type="InterPro" id="IPR027417">
    <property type="entry name" value="P-loop_NTPase"/>
</dbReference>
<evidence type="ECO:0000256" key="1">
    <source>
        <dbReference type="ARBA" id="ARBA00022605"/>
    </source>
</evidence>
<dbReference type="InterPro" id="IPR031322">
    <property type="entry name" value="Shikimate/glucono_kinase"/>
</dbReference>
<dbReference type="PROSITE" id="PS50043">
    <property type="entry name" value="HTH_LUXR_2"/>
    <property type="match status" value="1"/>
</dbReference>
<dbReference type="InterPro" id="IPR000623">
    <property type="entry name" value="Shikimate_kinase/TSH1"/>
</dbReference>
<protein>
    <recommendedName>
        <fullName evidence="7">Shikimate kinase</fullName>
        <shortName evidence="7">SK</shortName>
        <ecNumber evidence="7">2.7.1.71</ecNumber>
    </recommendedName>
</protein>
<feature type="binding site" evidence="7">
    <location>
        <begin position="14"/>
        <end position="19"/>
    </location>
    <ligand>
        <name>ATP</name>
        <dbReference type="ChEBI" id="CHEBI:30616"/>
    </ligand>
</feature>
<dbReference type="GO" id="GO:0006355">
    <property type="term" value="P:regulation of DNA-templated transcription"/>
    <property type="evidence" value="ECO:0007669"/>
    <property type="project" value="InterPro"/>
</dbReference>
<dbReference type="Pfam" id="PF00196">
    <property type="entry name" value="GerE"/>
    <property type="match status" value="1"/>
</dbReference>
<dbReference type="PANTHER" id="PTHR21087:SF16">
    <property type="entry name" value="SHIKIMATE KINASE 1, CHLOROPLASTIC"/>
    <property type="match status" value="1"/>
</dbReference>
<dbReference type="InterPro" id="IPR036388">
    <property type="entry name" value="WH-like_DNA-bd_sf"/>
</dbReference>
<dbReference type="RefSeq" id="WP_058499122.1">
    <property type="nucleotide sequence ID" value="NZ_CAAAHW010000003.1"/>
</dbReference>
<dbReference type="Proteomes" id="UP000254476">
    <property type="component" value="Unassembled WGS sequence"/>
</dbReference>
<keyword evidence="7" id="KW-0963">Cytoplasm</keyword>
<feature type="binding site" evidence="7">
    <location>
        <position position="116"/>
    </location>
    <ligand>
        <name>ATP</name>
        <dbReference type="ChEBI" id="CHEBI:30616"/>
    </ligand>
</feature>
<evidence type="ECO:0000256" key="5">
    <source>
        <dbReference type="ARBA" id="ARBA00022840"/>
    </source>
</evidence>
<dbReference type="CDD" id="cd06170">
    <property type="entry name" value="LuxR_C_like"/>
    <property type="match status" value="1"/>
</dbReference>
<reference evidence="10 12" key="2">
    <citation type="submission" date="2018-06" db="EMBL/GenBank/DDBJ databases">
        <authorList>
            <consortium name="Pathogen Informatics"/>
            <person name="Doyle S."/>
        </authorList>
    </citation>
    <scope>NUCLEOTIDE SEQUENCE [LARGE SCALE GENOMIC DNA]</scope>
    <source>
        <strain evidence="10 12">NCTC12388</strain>
    </source>
</reference>
<evidence type="ECO:0000256" key="4">
    <source>
        <dbReference type="ARBA" id="ARBA00022777"/>
    </source>
</evidence>
<keyword evidence="1 7" id="KW-0028">Amino-acid biosynthesis</keyword>
<evidence type="ECO:0000313" key="10">
    <source>
        <dbReference type="EMBL" id="STX44602.1"/>
    </source>
</evidence>
<feature type="binding site" evidence="7">
    <location>
        <position position="36"/>
    </location>
    <ligand>
        <name>substrate</name>
    </ligand>
</feature>
<evidence type="ECO:0000256" key="7">
    <source>
        <dbReference type="HAMAP-Rule" id="MF_00109"/>
    </source>
</evidence>
<gene>
    <name evidence="10" type="primary">aroK_2</name>
    <name evidence="7" type="synonym">aroK</name>
    <name evidence="9" type="ORF">Lgra_2020</name>
    <name evidence="10" type="ORF">NCTC12388_01588</name>
</gene>
<keyword evidence="7" id="KW-0479">Metal-binding</keyword>
<dbReference type="UniPathway" id="UPA00053">
    <property type="reaction ID" value="UER00088"/>
</dbReference>
<keyword evidence="4 7" id="KW-0418">Kinase</keyword>
<dbReference type="PRINTS" id="PR00038">
    <property type="entry name" value="HTHLUXR"/>
</dbReference>
<evidence type="ECO:0000259" key="8">
    <source>
        <dbReference type="PROSITE" id="PS50043"/>
    </source>
</evidence>
<dbReference type="HAMAP" id="MF_00109">
    <property type="entry name" value="Shikimate_kinase"/>
    <property type="match status" value="1"/>
</dbReference>
<dbReference type="InterPro" id="IPR000792">
    <property type="entry name" value="Tscrpt_reg_LuxR_C"/>
</dbReference>
<dbReference type="GO" id="GO:0003677">
    <property type="term" value="F:DNA binding"/>
    <property type="evidence" value="ECO:0007669"/>
    <property type="project" value="InterPro"/>
</dbReference>
<keyword evidence="6 7" id="KW-0057">Aromatic amino acid biosynthesis</keyword>
<dbReference type="GO" id="GO:0000287">
    <property type="term" value="F:magnesium ion binding"/>
    <property type="evidence" value="ECO:0007669"/>
    <property type="project" value="UniProtKB-UniRule"/>
</dbReference>
<dbReference type="EMBL" id="LNYE01000022">
    <property type="protein sequence ID" value="KTD11054.1"/>
    <property type="molecule type" value="Genomic_DNA"/>
</dbReference>
<keyword evidence="5 7" id="KW-0067">ATP-binding</keyword>
<dbReference type="GO" id="GO:0008652">
    <property type="term" value="P:amino acid biosynthetic process"/>
    <property type="evidence" value="ECO:0007669"/>
    <property type="project" value="UniProtKB-KW"/>
</dbReference>
<dbReference type="EMBL" id="UGOB01000001">
    <property type="protein sequence ID" value="STX44602.1"/>
    <property type="molecule type" value="Genomic_DNA"/>
</dbReference>
<dbReference type="InterPro" id="IPR016032">
    <property type="entry name" value="Sig_transdc_resp-reg_C-effctor"/>
</dbReference>
<organism evidence="10 12">
    <name type="scientific">Legionella gratiana</name>
    <dbReference type="NCBI Taxonomy" id="45066"/>
    <lineage>
        <taxon>Bacteria</taxon>
        <taxon>Pseudomonadati</taxon>
        <taxon>Pseudomonadota</taxon>
        <taxon>Gammaproteobacteria</taxon>
        <taxon>Legionellales</taxon>
        <taxon>Legionellaceae</taxon>
        <taxon>Legionella</taxon>
    </lineage>
</organism>
<reference evidence="9 11" key="1">
    <citation type="submission" date="2015-11" db="EMBL/GenBank/DDBJ databases">
        <title>Genomic analysis of 38 Legionella species identifies large and diverse effector repertoires.</title>
        <authorList>
            <person name="Burstein D."/>
            <person name="Amaro F."/>
            <person name="Zusman T."/>
            <person name="Lifshitz Z."/>
            <person name="Cohen O."/>
            <person name="Gilbert J.A."/>
            <person name="Pupko T."/>
            <person name="Shuman H.A."/>
            <person name="Segal G."/>
        </authorList>
    </citation>
    <scope>NUCLEOTIDE SEQUENCE [LARGE SCALE GENOMIC DNA]</scope>
    <source>
        <strain evidence="9 11">Lyon 8420412</strain>
    </source>
</reference>
<dbReference type="SUPFAM" id="SSF52540">
    <property type="entry name" value="P-loop containing nucleoside triphosphate hydrolases"/>
    <property type="match status" value="1"/>
</dbReference>